<keyword evidence="1" id="KW-1133">Transmembrane helix</keyword>
<evidence type="ECO:0000256" key="1">
    <source>
        <dbReference type="SAM" id="Phobius"/>
    </source>
</evidence>
<dbReference type="InterPro" id="IPR012495">
    <property type="entry name" value="TadE-like_dom"/>
</dbReference>
<dbReference type="EMBL" id="FSRL01000001">
    <property type="protein sequence ID" value="SIN98747.1"/>
    <property type="molecule type" value="Genomic_DNA"/>
</dbReference>
<dbReference type="AlphaFoldDB" id="A0A1N6FU51"/>
<evidence type="ECO:0000313" key="3">
    <source>
        <dbReference type="EMBL" id="SIN98747.1"/>
    </source>
</evidence>
<proteinExistence type="predicted"/>
<name>A0A1N6FU51_9RHOB</name>
<feature type="transmembrane region" description="Helical" evidence="1">
    <location>
        <begin position="33"/>
        <end position="54"/>
    </location>
</feature>
<keyword evidence="4" id="KW-1185">Reference proteome</keyword>
<keyword evidence="1" id="KW-0812">Transmembrane</keyword>
<evidence type="ECO:0000313" key="4">
    <source>
        <dbReference type="Proteomes" id="UP000184932"/>
    </source>
</evidence>
<sequence length="190" mass="21192">MHADRFKGGRLARLAARLRRYRSREDGNATIEFVILFPVFIILFLSCFEVGMLMTRQVMLERALDLSVRGLRLGHWSPPTHQELKESICERAGIIPDCMNSLLIELQPVSKSTWTPLPDQATCSDKSAPVQPVTTFHGGTENEMMLVRACAVMKPFFRSTAYGMRLPLIDGENYALVSTSAFVNEPGAGS</sequence>
<evidence type="ECO:0000259" key="2">
    <source>
        <dbReference type="Pfam" id="PF07811"/>
    </source>
</evidence>
<dbReference type="RefSeq" id="WP_074256038.1">
    <property type="nucleotide sequence ID" value="NZ_FSRL01000001.1"/>
</dbReference>
<dbReference type="OrthoDB" id="7907064at2"/>
<keyword evidence="1" id="KW-0472">Membrane</keyword>
<dbReference type="Proteomes" id="UP000184932">
    <property type="component" value="Unassembled WGS sequence"/>
</dbReference>
<organism evidence="3 4">
    <name type="scientific">Vannielia litorea</name>
    <dbReference type="NCBI Taxonomy" id="1217970"/>
    <lineage>
        <taxon>Bacteria</taxon>
        <taxon>Pseudomonadati</taxon>
        <taxon>Pseudomonadota</taxon>
        <taxon>Alphaproteobacteria</taxon>
        <taxon>Rhodobacterales</taxon>
        <taxon>Paracoccaceae</taxon>
        <taxon>Vannielia</taxon>
    </lineage>
</organism>
<protein>
    <submittedName>
        <fullName evidence="3">Flp pilus assembly protein TadG</fullName>
    </submittedName>
</protein>
<accession>A0A1N6FU51</accession>
<reference evidence="4" key="1">
    <citation type="submission" date="2016-11" db="EMBL/GenBank/DDBJ databases">
        <authorList>
            <person name="Varghese N."/>
            <person name="Submissions S."/>
        </authorList>
    </citation>
    <scope>NUCLEOTIDE SEQUENCE [LARGE SCALE GENOMIC DNA]</scope>
    <source>
        <strain evidence="4">DSM 29440</strain>
    </source>
</reference>
<feature type="domain" description="TadE-like" evidence="2">
    <location>
        <begin position="27"/>
        <end position="65"/>
    </location>
</feature>
<dbReference type="Pfam" id="PF07811">
    <property type="entry name" value="TadE"/>
    <property type="match status" value="1"/>
</dbReference>
<gene>
    <name evidence="3" type="ORF">SAMN05444002_1957</name>
</gene>
<dbReference type="STRING" id="1217970.SAMN05444002_1957"/>